<dbReference type="EMBL" id="DVHB01000040">
    <property type="protein sequence ID" value="HIR39129.1"/>
    <property type="molecule type" value="Genomic_DNA"/>
</dbReference>
<feature type="domain" description="DUF5714" evidence="1">
    <location>
        <begin position="12"/>
        <end position="184"/>
    </location>
</feature>
<comment type="caution">
    <text evidence="2">The sequence shown here is derived from an EMBL/GenBank/DDBJ whole genome shotgun (WGS) entry which is preliminary data.</text>
</comment>
<proteinExistence type="predicted"/>
<dbReference type="AlphaFoldDB" id="A0A9D1AH96"/>
<evidence type="ECO:0000313" key="3">
    <source>
        <dbReference type="Proteomes" id="UP000824179"/>
    </source>
</evidence>
<dbReference type="InterPro" id="IPR043768">
    <property type="entry name" value="DUF5714"/>
</dbReference>
<evidence type="ECO:0000313" key="2">
    <source>
        <dbReference type="EMBL" id="HIR39129.1"/>
    </source>
</evidence>
<reference evidence="2" key="2">
    <citation type="journal article" date="2021" name="PeerJ">
        <title>Extensive microbial diversity within the chicken gut microbiome revealed by metagenomics and culture.</title>
        <authorList>
            <person name="Gilroy R."/>
            <person name="Ravi A."/>
            <person name="Getino M."/>
            <person name="Pursley I."/>
            <person name="Horton D.L."/>
            <person name="Alikhan N.F."/>
            <person name="Baker D."/>
            <person name="Gharbi K."/>
            <person name="Hall N."/>
            <person name="Watson M."/>
            <person name="Adriaenssens E.M."/>
            <person name="Foster-Nyarko E."/>
            <person name="Jarju S."/>
            <person name="Secka A."/>
            <person name="Antonio M."/>
            <person name="Oren A."/>
            <person name="Chaudhuri R.R."/>
            <person name="La Ragione R."/>
            <person name="Hildebrand F."/>
            <person name="Pallen M.J."/>
        </authorList>
    </citation>
    <scope>NUCLEOTIDE SEQUENCE</scope>
    <source>
        <strain evidence="2">ChiW25-3613</strain>
    </source>
</reference>
<protein>
    <recommendedName>
        <fullName evidence="1">DUF5714 domain-containing protein</fullName>
    </recommendedName>
</protein>
<dbReference type="Pfam" id="PF18978">
    <property type="entry name" value="DUF5714"/>
    <property type="match status" value="1"/>
</dbReference>
<sequence>MEYTLEQKYELIKQAALKATSKNPVEIAREIMRNDFVNIHGPEHHFLDGAAFIMAYKNAGGQIDAEASLAELAKRTIKMPGAMCGYWGICGSVASVGAALSVIHGTSPLSTDEFYKDNMRFTSSVIAKMSEIGGARCCKRNAFLSLSYGAQFVKDRYGIEMECENIVCDFYPGNAQCLGTKCPFRR</sequence>
<dbReference type="Proteomes" id="UP000824179">
    <property type="component" value="Unassembled WGS sequence"/>
</dbReference>
<name>A0A9D1AH96_9FIRM</name>
<reference evidence="2" key="1">
    <citation type="submission" date="2020-10" db="EMBL/GenBank/DDBJ databases">
        <authorList>
            <person name="Gilroy R."/>
        </authorList>
    </citation>
    <scope>NUCLEOTIDE SEQUENCE</scope>
    <source>
        <strain evidence="2">ChiW25-3613</strain>
    </source>
</reference>
<organism evidence="2 3">
    <name type="scientific">Candidatus Coproplasma stercoripullorum</name>
    <dbReference type="NCBI Taxonomy" id="2840751"/>
    <lineage>
        <taxon>Bacteria</taxon>
        <taxon>Bacillati</taxon>
        <taxon>Bacillota</taxon>
        <taxon>Clostridia</taxon>
        <taxon>Eubacteriales</taxon>
        <taxon>Candidatus Coproplasma</taxon>
    </lineage>
</organism>
<evidence type="ECO:0000259" key="1">
    <source>
        <dbReference type="Pfam" id="PF18978"/>
    </source>
</evidence>
<accession>A0A9D1AH96</accession>
<gene>
    <name evidence="2" type="ORF">IAB90_01990</name>
</gene>